<dbReference type="InterPro" id="IPR013216">
    <property type="entry name" value="Methyltransf_11"/>
</dbReference>
<keyword evidence="3" id="KW-0489">Methyltransferase</keyword>
<dbReference type="CDD" id="cd02440">
    <property type="entry name" value="AdoMet_MTases"/>
    <property type="match status" value="1"/>
</dbReference>
<proteinExistence type="predicted"/>
<reference evidence="3 4" key="1">
    <citation type="submission" date="2020-01" db="EMBL/GenBank/DDBJ databases">
        <title>Microvirga sp. nov., an arsenate reduction bacterium isolated from Tibet hotspring sediments.</title>
        <authorList>
            <person name="Yuan C.-G."/>
        </authorList>
    </citation>
    <scope>NUCLEOTIDE SEQUENCE [LARGE SCALE GENOMIC DNA]</scope>
    <source>
        <strain evidence="3 4">SYSU G3D203</strain>
    </source>
</reference>
<organism evidence="3 4">
    <name type="scientific">Microvirga arsenatis</name>
    <dbReference type="NCBI Taxonomy" id="2692265"/>
    <lineage>
        <taxon>Bacteria</taxon>
        <taxon>Pseudomonadati</taxon>
        <taxon>Pseudomonadota</taxon>
        <taxon>Alphaproteobacteria</taxon>
        <taxon>Hyphomicrobiales</taxon>
        <taxon>Methylobacteriaceae</taxon>
        <taxon>Microvirga</taxon>
    </lineage>
</organism>
<dbReference type="SUPFAM" id="SSF53335">
    <property type="entry name" value="S-adenosyl-L-methionine-dependent methyltransferases"/>
    <property type="match status" value="1"/>
</dbReference>
<evidence type="ECO:0000259" key="2">
    <source>
        <dbReference type="Pfam" id="PF08241"/>
    </source>
</evidence>
<name>A0ABW9YTH9_9HYPH</name>
<dbReference type="PANTHER" id="PTHR44068">
    <property type="entry name" value="ZGC:194242"/>
    <property type="match status" value="1"/>
</dbReference>
<dbReference type="GO" id="GO:0032259">
    <property type="term" value="P:methylation"/>
    <property type="evidence" value="ECO:0007669"/>
    <property type="project" value="UniProtKB-KW"/>
</dbReference>
<keyword evidence="1" id="KW-0808">Transferase</keyword>
<dbReference type="Pfam" id="PF08241">
    <property type="entry name" value="Methyltransf_11"/>
    <property type="match status" value="1"/>
</dbReference>
<dbReference type="GO" id="GO:0008168">
    <property type="term" value="F:methyltransferase activity"/>
    <property type="evidence" value="ECO:0007669"/>
    <property type="project" value="UniProtKB-KW"/>
</dbReference>
<comment type="caution">
    <text evidence="3">The sequence shown here is derived from an EMBL/GenBank/DDBJ whole genome shotgun (WGS) entry which is preliminary data.</text>
</comment>
<sequence length="274" mass="30003">MDIERQVASHYTRGGLEGAILDALAKSGKNPDKLANTDLSGIDEFHLGWYAETDEFARELGFSRDSHVLDVGSGIGGPARHLAVALGCRVTGIDLTEEFVRVAASLTSRCGLADRVSFRQGSALTLPFEDGTFQGAVLMHVGMNIADKATLFSEIRRVLKPGARFGVYDIMRIGEGEIPYPMPWAATQATSFVERPETYRRLLAANGFEIEKERNRRDFVLTLGREMREKVAREGMPALGLHVLDAGMPERIGNVMAVLERGTIAPVEMIARAI</sequence>
<keyword evidence="4" id="KW-1185">Reference proteome</keyword>
<protein>
    <submittedName>
        <fullName evidence="3">Methyltransferase domain-containing protein</fullName>
    </submittedName>
</protein>
<accession>A0ABW9YTH9</accession>
<gene>
    <name evidence="3" type="ORF">GR303_00210</name>
</gene>
<evidence type="ECO:0000313" key="4">
    <source>
        <dbReference type="Proteomes" id="UP000818323"/>
    </source>
</evidence>
<dbReference type="Proteomes" id="UP000818323">
    <property type="component" value="Unassembled WGS sequence"/>
</dbReference>
<dbReference type="Gene3D" id="3.40.50.150">
    <property type="entry name" value="Vaccinia Virus protein VP39"/>
    <property type="match status" value="1"/>
</dbReference>
<feature type="domain" description="Methyltransferase type 11" evidence="2">
    <location>
        <begin position="69"/>
        <end position="165"/>
    </location>
</feature>
<dbReference type="PANTHER" id="PTHR44068:SF11">
    <property type="entry name" value="GERANYL DIPHOSPHATE 2-C-METHYLTRANSFERASE"/>
    <property type="match status" value="1"/>
</dbReference>
<dbReference type="EMBL" id="JAAAXJ010000001">
    <property type="protein sequence ID" value="NBJ22780.1"/>
    <property type="molecule type" value="Genomic_DNA"/>
</dbReference>
<evidence type="ECO:0000313" key="3">
    <source>
        <dbReference type="EMBL" id="NBJ22780.1"/>
    </source>
</evidence>
<dbReference type="InterPro" id="IPR029063">
    <property type="entry name" value="SAM-dependent_MTases_sf"/>
</dbReference>
<dbReference type="InterPro" id="IPR050447">
    <property type="entry name" value="Erg6_SMT_methyltransf"/>
</dbReference>
<evidence type="ECO:0000256" key="1">
    <source>
        <dbReference type="ARBA" id="ARBA00022679"/>
    </source>
</evidence>